<dbReference type="NCBIfam" id="TIGR02937">
    <property type="entry name" value="sigma70-ECF"/>
    <property type="match status" value="1"/>
</dbReference>
<keyword evidence="2" id="KW-0805">Transcription regulation</keyword>
<gene>
    <name evidence="8" type="ORF">SVA_2551</name>
</gene>
<dbReference type="GO" id="GO:0006352">
    <property type="term" value="P:DNA-templated transcription initiation"/>
    <property type="evidence" value="ECO:0007669"/>
    <property type="project" value="InterPro"/>
</dbReference>
<dbReference type="EMBL" id="AP014936">
    <property type="protein sequence ID" value="BAU49099.1"/>
    <property type="molecule type" value="Genomic_DNA"/>
</dbReference>
<dbReference type="GO" id="GO:0003677">
    <property type="term" value="F:DNA binding"/>
    <property type="evidence" value="ECO:0007669"/>
    <property type="project" value="InterPro"/>
</dbReference>
<dbReference type="AlphaFoldDB" id="A0A1B4V6D7"/>
<evidence type="ECO:0000313" key="9">
    <source>
        <dbReference type="Proteomes" id="UP000218899"/>
    </source>
</evidence>
<evidence type="ECO:0000256" key="3">
    <source>
        <dbReference type="ARBA" id="ARBA00023082"/>
    </source>
</evidence>
<dbReference type="Proteomes" id="UP000218899">
    <property type="component" value="Chromosome"/>
</dbReference>
<dbReference type="RefSeq" id="WP_096461549.1">
    <property type="nucleotide sequence ID" value="NZ_AP014936.1"/>
</dbReference>
<dbReference type="InterPro" id="IPR007627">
    <property type="entry name" value="RNA_pol_sigma70_r2"/>
</dbReference>
<evidence type="ECO:0000259" key="7">
    <source>
        <dbReference type="Pfam" id="PF08281"/>
    </source>
</evidence>
<proteinExistence type="inferred from homology"/>
<dbReference type="OrthoDB" id="9797134at2"/>
<evidence type="ECO:0000256" key="2">
    <source>
        <dbReference type="ARBA" id="ARBA00023015"/>
    </source>
</evidence>
<evidence type="ECO:0000259" key="6">
    <source>
        <dbReference type="Pfam" id="PF04542"/>
    </source>
</evidence>
<comment type="similarity">
    <text evidence="1">Belongs to the sigma-70 factor family. ECF subfamily.</text>
</comment>
<dbReference type="Pfam" id="PF04542">
    <property type="entry name" value="Sigma70_r2"/>
    <property type="match status" value="1"/>
</dbReference>
<feature type="domain" description="RNA polymerase sigma factor 70 region 4 type 2" evidence="7">
    <location>
        <begin position="130"/>
        <end position="181"/>
    </location>
</feature>
<protein>
    <submittedName>
        <fullName evidence="8">RNA polymerase subunit sigma-24</fullName>
    </submittedName>
</protein>
<keyword evidence="3" id="KW-0731">Sigma factor</keyword>
<organism evidence="8 9">
    <name type="scientific">Sulfurifustis variabilis</name>
    <dbReference type="NCBI Taxonomy" id="1675686"/>
    <lineage>
        <taxon>Bacteria</taxon>
        <taxon>Pseudomonadati</taxon>
        <taxon>Pseudomonadota</taxon>
        <taxon>Gammaproteobacteria</taxon>
        <taxon>Acidiferrobacterales</taxon>
        <taxon>Acidiferrobacteraceae</taxon>
        <taxon>Sulfurifustis</taxon>
    </lineage>
</organism>
<dbReference type="Gene3D" id="1.10.10.10">
    <property type="entry name" value="Winged helix-like DNA-binding domain superfamily/Winged helix DNA-binding domain"/>
    <property type="match status" value="1"/>
</dbReference>
<feature type="domain" description="RNA polymerase sigma-70 region 2" evidence="6">
    <location>
        <begin position="20"/>
        <end position="80"/>
    </location>
</feature>
<dbReference type="PANTHER" id="PTHR43133">
    <property type="entry name" value="RNA POLYMERASE ECF-TYPE SIGMA FACTO"/>
    <property type="match status" value="1"/>
</dbReference>
<dbReference type="InterPro" id="IPR013325">
    <property type="entry name" value="RNA_pol_sigma_r2"/>
</dbReference>
<dbReference type="InterPro" id="IPR013324">
    <property type="entry name" value="RNA_pol_sigma_r3/r4-like"/>
</dbReference>
<evidence type="ECO:0000256" key="1">
    <source>
        <dbReference type="ARBA" id="ARBA00010641"/>
    </source>
</evidence>
<feature type="region of interest" description="Disordered" evidence="5">
    <location>
        <begin position="196"/>
        <end position="225"/>
    </location>
</feature>
<dbReference type="InterPro" id="IPR013249">
    <property type="entry name" value="RNA_pol_sigma70_r4_t2"/>
</dbReference>
<dbReference type="Gene3D" id="1.10.1740.10">
    <property type="match status" value="1"/>
</dbReference>
<accession>A0A1B4V6D7</accession>
<dbReference type="InterPro" id="IPR014284">
    <property type="entry name" value="RNA_pol_sigma-70_dom"/>
</dbReference>
<name>A0A1B4V6D7_9GAMM</name>
<evidence type="ECO:0000313" key="8">
    <source>
        <dbReference type="EMBL" id="BAU49099.1"/>
    </source>
</evidence>
<evidence type="ECO:0000256" key="4">
    <source>
        <dbReference type="ARBA" id="ARBA00023163"/>
    </source>
</evidence>
<keyword evidence="9" id="KW-1185">Reference proteome</keyword>
<dbReference type="PANTHER" id="PTHR43133:SF59">
    <property type="entry name" value="ECF RNA POLYMERASE SIGMA FACTOR SIGR"/>
    <property type="match status" value="1"/>
</dbReference>
<dbReference type="InterPro" id="IPR036388">
    <property type="entry name" value="WH-like_DNA-bd_sf"/>
</dbReference>
<dbReference type="Pfam" id="PF08281">
    <property type="entry name" value="Sigma70_r4_2"/>
    <property type="match status" value="1"/>
</dbReference>
<dbReference type="InterPro" id="IPR039425">
    <property type="entry name" value="RNA_pol_sigma-70-like"/>
</dbReference>
<dbReference type="GO" id="GO:0016987">
    <property type="term" value="F:sigma factor activity"/>
    <property type="evidence" value="ECO:0007669"/>
    <property type="project" value="UniProtKB-KW"/>
</dbReference>
<dbReference type="SUPFAM" id="SSF88946">
    <property type="entry name" value="Sigma2 domain of RNA polymerase sigma factors"/>
    <property type="match status" value="1"/>
</dbReference>
<reference evidence="8 9" key="1">
    <citation type="submission" date="2015-08" db="EMBL/GenBank/DDBJ databases">
        <title>Complete genome sequence of Sulfurifustis variabilis.</title>
        <authorList>
            <person name="Miura A."/>
            <person name="Kojima H."/>
            <person name="Fukui M."/>
        </authorList>
    </citation>
    <scope>NUCLEOTIDE SEQUENCE [LARGE SCALE GENOMIC DNA]</scope>
    <source>
        <strain evidence="9">skN76</strain>
    </source>
</reference>
<dbReference type="CDD" id="cd06171">
    <property type="entry name" value="Sigma70_r4"/>
    <property type="match status" value="1"/>
</dbReference>
<dbReference type="SUPFAM" id="SSF88659">
    <property type="entry name" value="Sigma3 and sigma4 domains of RNA polymerase sigma factors"/>
    <property type="match status" value="1"/>
</dbReference>
<sequence>MSSFAAEDREYFERELSALLEGLYGSALRLTRNPADAEDLVADTVAKAWSHFGTLQDRQCFRAWIFRILTNTFFSDCRRATPVALDEQPEPADDGEGARPFSLFERLHQPFLLWWSAPEQDFLNNVLGSQIEQAIDALPEAYRAVVVLHDLEEFTYGEIANMLSVPVGTVRSRLARGRALLQKALWEQAVAAGIVAPHPDDDAAPPEPGSATSSSTLTAPRGSHG</sequence>
<keyword evidence="4" id="KW-0804">Transcription</keyword>
<evidence type="ECO:0000256" key="5">
    <source>
        <dbReference type="SAM" id="MobiDB-lite"/>
    </source>
</evidence>
<dbReference type="KEGG" id="sva:SVA_2551"/>